<dbReference type="Gene3D" id="3.40.1350.10">
    <property type="match status" value="1"/>
</dbReference>
<comment type="similarity">
    <text evidence="1 2">Belongs to the UPF0102 family.</text>
</comment>
<dbReference type="SUPFAM" id="SSF52980">
    <property type="entry name" value="Restriction endonuclease-like"/>
    <property type="match status" value="1"/>
</dbReference>
<keyword evidence="3" id="KW-0540">Nuclease</keyword>
<evidence type="ECO:0000256" key="2">
    <source>
        <dbReference type="HAMAP-Rule" id="MF_00048"/>
    </source>
</evidence>
<comment type="caution">
    <text evidence="3">The sequence shown here is derived from an EMBL/GenBank/DDBJ whole genome shotgun (WGS) entry which is preliminary data.</text>
</comment>
<reference evidence="3 4" key="1">
    <citation type="submission" date="2014-03" db="EMBL/GenBank/DDBJ databases">
        <title>Genomics of Bifidobacteria.</title>
        <authorList>
            <person name="Ventura M."/>
            <person name="Milani C."/>
            <person name="Lugli G.A."/>
        </authorList>
    </citation>
    <scope>NUCLEOTIDE SEQUENCE [LARGE SCALE GENOMIC DNA]</scope>
    <source>
        <strain evidence="3 4">LMG 10738</strain>
    </source>
</reference>
<proteinExistence type="inferred from homology"/>
<keyword evidence="3" id="KW-0255">Endonuclease</keyword>
<dbReference type="InterPro" id="IPR011335">
    <property type="entry name" value="Restrct_endonuc-II-like"/>
</dbReference>
<dbReference type="GO" id="GO:0003676">
    <property type="term" value="F:nucleic acid binding"/>
    <property type="evidence" value="ECO:0007669"/>
    <property type="project" value="InterPro"/>
</dbReference>
<evidence type="ECO:0000256" key="1">
    <source>
        <dbReference type="ARBA" id="ARBA00006738"/>
    </source>
</evidence>
<dbReference type="Proteomes" id="UP000029067">
    <property type="component" value="Unassembled WGS sequence"/>
</dbReference>
<dbReference type="STRING" id="1688.BCUN_0192"/>
<protein>
    <recommendedName>
        <fullName evidence="2">UPF0102 protein BCUN_0192</fullName>
    </recommendedName>
</protein>
<dbReference type="PANTHER" id="PTHR34039">
    <property type="entry name" value="UPF0102 PROTEIN YRAN"/>
    <property type="match status" value="1"/>
</dbReference>
<dbReference type="NCBIfam" id="NF009150">
    <property type="entry name" value="PRK12497.1-3"/>
    <property type="match status" value="1"/>
</dbReference>
<dbReference type="CDD" id="cd20736">
    <property type="entry name" value="PoNe_Nuclease"/>
    <property type="match status" value="1"/>
</dbReference>
<evidence type="ECO:0000313" key="3">
    <source>
        <dbReference type="EMBL" id="KFI65697.1"/>
    </source>
</evidence>
<dbReference type="NCBIfam" id="TIGR00252">
    <property type="entry name" value="YraN family protein"/>
    <property type="match status" value="1"/>
</dbReference>
<dbReference type="EMBL" id="JGYV01000001">
    <property type="protein sequence ID" value="KFI65697.1"/>
    <property type="molecule type" value="Genomic_DNA"/>
</dbReference>
<keyword evidence="4" id="KW-1185">Reference proteome</keyword>
<dbReference type="AlphaFoldDB" id="A0A087B3U7"/>
<dbReference type="HAMAP" id="MF_00048">
    <property type="entry name" value="UPF0102"/>
    <property type="match status" value="1"/>
</dbReference>
<gene>
    <name evidence="3" type="ORF">BCUN_0192</name>
</gene>
<dbReference type="OrthoDB" id="9794876at2"/>
<sequence>MPLHRRPTGRRVRRRIPSDDLGRLQAGAPGPRLDARRLGELGELAARLWLHDQSWIILDANWRCRYGELDIVALTRHHSIVFVEVKTRRSTLQGSPQEAVHTSKQSNIRRTATLWLQRYGRRISHVGIRFDVITCVVHDGAVELQHIVEAF</sequence>
<keyword evidence="3" id="KW-0378">Hydrolase</keyword>
<name>A0A087B3U7_9BIFI</name>
<dbReference type="Pfam" id="PF02021">
    <property type="entry name" value="UPF0102"/>
    <property type="match status" value="1"/>
</dbReference>
<dbReference type="eggNOG" id="COG0792">
    <property type="taxonomic scope" value="Bacteria"/>
</dbReference>
<dbReference type="GO" id="GO:0004519">
    <property type="term" value="F:endonuclease activity"/>
    <property type="evidence" value="ECO:0007669"/>
    <property type="project" value="UniProtKB-KW"/>
</dbReference>
<dbReference type="PANTHER" id="PTHR34039:SF1">
    <property type="entry name" value="UPF0102 PROTEIN YRAN"/>
    <property type="match status" value="1"/>
</dbReference>
<dbReference type="InterPro" id="IPR003509">
    <property type="entry name" value="UPF0102_YraN-like"/>
</dbReference>
<dbReference type="RefSeq" id="WP_081895452.1">
    <property type="nucleotide sequence ID" value="NZ_JGYV01000001.1"/>
</dbReference>
<evidence type="ECO:0000313" key="4">
    <source>
        <dbReference type="Proteomes" id="UP000029067"/>
    </source>
</evidence>
<organism evidence="3 4">
    <name type="scientific">Bifidobacterium cuniculi</name>
    <dbReference type="NCBI Taxonomy" id="1688"/>
    <lineage>
        <taxon>Bacteria</taxon>
        <taxon>Bacillati</taxon>
        <taxon>Actinomycetota</taxon>
        <taxon>Actinomycetes</taxon>
        <taxon>Bifidobacteriales</taxon>
        <taxon>Bifidobacteriaceae</taxon>
        <taxon>Bifidobacterium</taxon>
    </lineage>
</organism>
<dbReference type="InterPro" id="IPR011856">
    <property type="entry name" value="tRNA_endonuc-like_dom_sf"/>
</dbReference>
<accession>A0A087B3U7</accession>